<feature type="compositionally biased region" description="Basic and acidic residues" evidence="1">
    <location>
        <begin position="132"/>
        <end position="143"/>
    </location>
</feature>
<protein>
    <submittedName>
        <fullName evidence="2">Uncharacterized protein</fullName>
    </submittedName>
</protein>
<evidence type="ECO:0000313" key="3">
    <source>
        <dbReference type="Proteomes" id="UP001497623"/>
    </source>
</evidence>
<sequence>MKFGQNPIIGGCNKKISESSFQAIVPIRSLAGWRQERAYKPTNFQTIVVCASVGSFMLYFLVLREPNDIDEHIQRPIWVRKPGIDPEQAKCMMEMDHQMLGFKMDYEGLERYKEWYYSQDPSTFEQNNQNKPIKETFKRKSVG</sequence>
<dbReference type="InterPro" id="IPR029160">
    <property type="entry name" value="UQCC4"/>
</dbReference>
<feature type="region of interest" description="Disordered" evidence="1">
    <location>
        <begin position="122"/>
        <end position="143"/>
    </location>
</feature>
<accession>A0AAV2QRF7</accession>
<comment type="caution">
    <text evidence="2">The sequence shown here is derived from an EMBL/GenBank/DDBJ whole genome shotgun (WGS) entry which is preliminary data.</text>
</comment>
<gene>
    <name evidence="2" type="ORF">MNOR_LOCUS15056</name>
</gene>
<dbReference type="AlphaFoldDB" id="A0AAV2QRF7"/>
<dbReference type="Pfam" id="PF15013">
    <property type="entry name" value="CCSMST1"/>
    <property type="match status" value="1"/>
</dbReference>
<feature type="compositionally biased region" description="Polar residues" evidence="1">
    <location>
        <begin position="122"/>
        <end position="131"/>
    </location>
</feature>
<keyword evidence="3" id="KW-1185">Reference proteome</keyword>
<reference evidence="2 3" key="1">
    <citation type="submission" date="2024-05" db="EMBL/GenBank/DDBJ databases">
        <authorList>
            <person name="Wallberg A."/>
        </authorList>
    </citation>
    <scope>NUCLEOTIDE SEQUENCE [LARGE SCALE GENOMIC DNA]</scope>
</reference>
<organism evidence="2 3">
    <name type="scientific">Meganyctiphanes norvegica</name>
    <name type="common">Northern krill</name>
    <name type="synonym">Thysanopoda norvegica</name>
    <dbReference type="NCBI Taxonomy" id="48144"/>
    <lineage>
        <taxon>Eukaryota</taxon>
        <taxon>Metazoa</taxon>
        <taxon>Ecdysozoa</taxon>
        <taxon>Arthropoda</taxon>
        <taxon>Crustacea</taxon>
        <taxon>Multicrustacea</taxon>
        <taxon>Malacostraca</taxon>
        <taxon>Eumalacostraca</taxon>
        <taxon>Eucarida</taxon>
        <taxon>Euphausiacea</taxon>
        <taxon>Euphausiidae</taxon>
        <taxon>Meganyctiphanes</taxon>
    </lineage>
</organism>
<proteinExistence type="predicted"/>
<dbReference type="Proteomes" id="UP001497623">
    <property type="component" value="Unassembled WGS sequence"/>
</dbReference>
<evidence type="ECO:0000256" key="1">
    <source>
        <dbReference type="SAM" id="MobiDB-lite"/>
    </source>
</evidence>
<dbReference type="EMBL" id="CAXKWB010009255">
    <property type="protein sequence ID" value="CAL4094063.1"/>
    <property type="molecule type" value="Genomic_DNA"/>
</dbReference>
<name>A0AAV2QRF7_MEGNR</name>
<evidence type="ECO:0000313" key="2">
    <source>
        <dbReference type="EMBL" id="CAL4094063.1"/>
    </source>
</evidence>